<name>A0A099LUV1_9VIBR</name>
<reference evidence="1 2" key="1">
    <citation type="submission" date="2014-04" db="EMBL/GenBank/DDBJ databases">
        <title>Genome sequencing of Vibrio navarrensis strains.</title>
        <authorList>
            <person name="Gladney L.M."/>
            <person name="Katz L.S."/>
            <person name="Marino-Ramirez L."/>
            <person name="Jordan I.K."/>
        </authorList>
    </citation>
    <scope>NUCLEOTIDE SEQUENCE [LARGE SCALE GENOMIC DNA]</scope>
    <source>
        <strain evidence="1 2">ATCC 51183</strain>
    </source>
</reference>
<evidence type="ECO:0000313" key="1">
    <source>
        <dbReference type="EMBL" id="KGK12018.1"/>
    </source>
</evidence>
<dbReference type="STRING" id="29495.EA26_12125"/>
<keyword evidence="1" id="KW-0808">Transferase</keyword>
<dbReference type="InterPro" id="IPR027417">
    <property type="entry name" value="P-loop_NTPase"/>
</dbReference>
<keyword evidence="2" id="KW-1185">Reference proteome</keyword>
<organism evidence="1 2">
    <name type="scientific">Vibrio navarrensis</name>
    <dbReference type="NCBI Taxonomy" id="29495"/>
    <lineage>
        <taxon>Bacteria</taxon>
        <taxon>Pseudomonadati</taxon>
        <taxon>Pseudomonadota</taxon>
        <taxon>Gammaproteobacteria</taxon>
        <taxon>Vibrionales</taxon>
        <taxon>Vibrionaceae</taxon>
        <taxon>Vibrio</taxon>
    </lineage>
</organism>
<dbReference type="Proteomes" id="UP000029994">
    <property type="component" value="Unassembled WGS sequence"/>
</dbReference>
<protein>
    <submittedName>
        <fullName evidence="1">Adenylate kinase</fullName>
    </submittedName>
</protein>
<accession>A0A099LUV1</accession>
<evidence type="ECO:0000313" key="2">
    <source>
        <dbReference type="Proteomes" id="UP000029994"/>
    </source>
</evidence>
<dbReference type="Gene3D" id="3.40.50.300">
    <property type="entry name" value="P-loop containing nucleotide triphosphate hydrolases"/>
    <property type="match status" value="1"/>
</dbReference>
<dbReference type="GO" id="GO:0016301">
    <property type="term" value="F:kinase activity"/>
    <property type="evidence" value="ECO:0007669"/>
    <property type="project" value="UniProtKB-KW"/>
</dbReference>
<dbReference type="GeneID" id="43683913"/>
<dbReference type="EMBL" id="JMCG01000001">
    <property type="protein sequence ID" value="KGK12018.1"/>
    <property type="molecule type" value="Genomic_DNA"/>
</dbReference>
<dbReference type="eggNOG" id="COG0563">
    <property type="taxonomic scope" value="Bacteria"/>
</dbReference>
<dbReference type="PANTHER" id="PTHR37816">
    <property type="entry name" value="YALI0E33011P"/>
    <property type="match status" value="1"/>
</dbReference>
<dbReference type="InterPro" id="IPR052922">
    <property type="entry name" value="Cytidylate_Kinase-2"/>
</dbReference>
<dbReference type="RefSeq" id="WP_039427701.1">
    <property type="nucleotide sequence ID" value="NZ_CAWPVW010000013.1"/>
</dbReference>
<dbReference type="AlphaFoldDB" id="A0A099LUV1"/>
<comment type="caution">
    <text evidence="1">The sequence shown here is derived from an EMBL/GenBank/DDBJ whole genome shotgun (WGS) entry which is preliminary data.</text>
</comment>
<gene>
    <name evidence="1" type="ORF">EA26_12125</name>
</gene>
<sequence length="176" mass="21024">MQRVNVIGSSASGKSTFSKQLAARLGCPYIEMDRLFWQADWQETDDETFFSKISQATDGDAWVLDGNYSRTQNVKWQHVDTIIWLDYSRWRTTYRAVKRAWMRSWTQQELWPGTGNRESFSKSFFSRDSIIWWSIKNYRKNRVKYLLLKEELQNSPICFVHLTTPKMAEQFLRQLK</sequence>
<dbReference type="SUPFAM" id="SSF52540">
    <property type="entry name" value="P-loop containing nucleoside triphosphate hydrolases"/>
    <property type="match status" value="1"/>
</dbReference>
<dbReference type="PANTHER" id="PTHR37816:SF1">
    <property type="entry name" value="TOXIN"/>
    <property type="match status" value="1"/>
</dbReference>
<proteinExistence type="predicted"/>
<keyword evidence="1" id="KW-0418">Kinase</keyword>